<dbReference type="Gene3D" id="1.10.489.10">
    <property type="entry name" value="Chloroperoxidase-like"/>
    <property type="match status" value="1"/>
</dbReference>
<evidence type="ECO:0000256" key="5">
    <source>
        <dbReference type="ARBA" id="ARBA00023002"/>
    </source>
</evidence>
<dbReference type="SUPFAM" id="SSF47571">
    <property type="entry name" value="Cloroperoxidase"/>
    <property type="match status" value="1"/>
</dbReference>
<comment type="similarity">
    <text evidence="7">Belongs to the chloroperoxidase family.</text>
</comment>
<evidence type="ECO:0000256" key="7">
    <source>
        <dbReference type="ARBA" id="ARBA00025795"/>
    </source>
</evidence>
<accession>A0AAI9E952</accession>
<gene>
    <name evidence="10" type="ORF">LECACI_7A002693</name>
</gene>
<keyword evidence="4" id="KW-0479">Metal-binding</keyword>
<keyword evidence="5" id="KW-0560">Oxidoreductase</keyword>
<dbReference type="GO" id="GO:0004601">
    <property type="term" value="F:peroxidase activity"/>
    <property type="evidence" value="ECO:0007669"/>
    <property type="project" value="UniProtKB-KW"/>
</dbReference>
<dbReference type="PROSITE" id="PS51405">
    <property type="entry name" value="HEME_HALOPEROXIDASE"/>
    <property type="match status" value="1"/>
</dbReference>
<comment type="caution">
    <text evidence="10">The sequence shown here is derived from an EMBL/GenBank/DDBJ whole genome shotgun (WGS) entry which is preliminary data.</text>
</comment>
<organism evidence="10 11">
    <name type="scientific">Lecanosticta acicola</name>
    <dbReference type="NCBI Taxonomy" id="111012"/>
    <lineage>
        <taxon>Eukaryota</taxon>
        <taxon>Fungi</taxon>
        <taxon>Dikarya</taxon>
        <taxon>Ascomycota</taxon>
        <taxon>Pezizomycotina</taxon>
        <taxon>Dothideomycetes</taxon>
        <taxon>Dothideomycetidae</taxon>
        <taxon>Mycosphaerellales</taxon>
        <taxon>Mycosphaerellaceae</taxon>
        <taxon>Lecanosticta</taxon>
    </lineage>
</organism>
<evidence type="ECO:0000256" key="3">
    <source>
        <dbReference type="ARBA" id="ARBA00022617"/>
    </source>
</evidence>
<keyword evidence="2" id="KW-0575">Peroxidase</keyword>
<feature type="signal peptide" evidence="8">
    <location>
        <begin position="1"/>
        <end position="17"/>
    </location>
</feature>
<evidence type="ECO:0000313" key="11">
    <source>
        <dbReference type="Proteomes" id="UP001296104"/>
    </source>
</evidence>
<proteinExistence type="inferred from homology"/>
<evidence type="ECO:0000256" key="1">
    <source>
        <dbReference type="ARBA" id="ARBA00001970"/>
    </source>
</evidence>
<evidence type="ECO:0000256" key="8">
    <source>
        <dbReference type="SAM" id="SignalP"/>
    </source>
</evidence>
<evidence type="ECO:0000256" key="6">
    <source>
        <dbReference type="ARBA" id="ARBA00023004"/>
    </source>
</evidence>
<dbReference type="Pfam" id="PF01328">
    <property type="entry name" value="Peroxidase_2"/>
    <property type="match status" value="1"/>
</dbReference>
<dbReference type="Proteomes" id="UP001296104">
    <property type="component" value="Unassembled WGS sequence"/>
</dbReference>
<comment type="cofactor">
    <cofactor evidence="1">
        <name>heme b</name>
        <dbReference type="ChEBI" id="CHEBI:60344"/>
    </cofactor>
</comment>
<feature type="domain" description="Heme haloperoxidase family profile" evidence="9">
    <location>
        <begin position="96"/>
        <end position="318"/>
    </location>
</feature>
<reference evidence="10" key="1">
    <citation type="submission" date="2023-11" db="EMBL/GenBank/DDBJ databases">
        <authorList>
            <person name="Alioto T."/>
            <person name="Alioto T."/>
            <person name="Gomez Garrido J."/>
        </authorList>
    </citation>
    <scope>NUCLEOTIDE SEQUENCE</scope>
</reference>
<keyword evidence="8" id="KW-0732">Signal</keyword>
<dbReference type="PANTHER" id="PTHR33577">
    <property type="entry name" value="STERIGMATOCYSTIN BIOSYNTHESIS PEROXIDASE STCC-RELATED"/>
    <property type="match status" value="1"/>
</dbReference>
<dbReference type="GO" id="GO:0046872">
    <property type="term" value="F:metal ion binding"/>
    <property type="evidence" value="ECO:0007669"/>
    <property type="project" value="UniProtKB-KW"/>
</dbReference>
<keyword evidence="3" id="KW-0349">Heme</keyword>
<protein>
    <submittedName>
        <fullName evidence="10">Aromatic peroxygenase</fullName>
    </submittedName>
</protein>
<evidence type="ECO:0000256" key="4">
    <source>
        <dbReference type="ARBA" id="ARBA00022723"/>
    </source>
</evidence>
<evidence type="ECO:0000256" key="2">
    <source>
        <dbReference type="ARBA" id="ARBA00022559"/>
    </source>
</evidence>
<dbReference type="EMBL" id="CAVMBE010000012">
    <property type="protein sequence ID" value="CAK3916079.1"/>
    <property type="molecule type" value="Genomic_DNA"/>
</dbReference>
<evidence type="ECO:0000259" key="9">
    <source>
        <dbReference type="PROSITE" id="PS51405"/>
    </source>
</evidence>
<dbReference type="InterPro" id="IPR000028">
    <property type="entry name" value="Chloroperoxidase"/>
</dbReference>
<name>A0AAI9E952_9PEZI</name>
<feature type="chain" id="PRO_5042495198" evidence="8">
    <location>
        <begin position="18"/>
        <end position="420"/>
    </location>
</feature>
<dbReference type="PANTHER" id="PTHR33577:SF15">
    <property type="entry name" value="HEME HALOPEROXIDASE FAMILY PROFILE DOMAIN-CONTAINING PROTEIN"/>
    <property type="match status" value="1"/>
</dbReference>
<dbReference type="InterPro" id="IPR036851">
    <property type="entry name" value="Chloroperoxidase-like_sf"/>
</dbReference>
<dbReference type="AlphaFoldDB" id="A0AAI9E952"/>
<sequence length="420" mass="44546">MLRNTVLAALLASQAQAFPWVAQMHGYDAAEMKRRDMFASRSIEARTPGDQASCPVNPNHVPAAPATATYPYCGAFNGGPGNQTCANNKVPADGDTAHQYQAPGQNDIRGPCPGLNTAANHGFLARDGITTFQELTDAQQNVYGVGYDLAILLAVFGVELDGDPITMKLSIGCDATPRTATPGAGPELGLDGHNKFEGDTSLTRNDYFTAGGDNFKFNSTLYEDMINNYCGNACNLQAMAKYRYARYQWSLNHNGNFYYGPKSLLLYGAASFVYELFPSLGPAGTPDPTTMSYFFEKEELPPNWFSRVSPYTIEDVSSQIGMQYQLYPVAFGANTGNPNSFVGFGETGPSISNGSATTPAGVACALYQLATENDPASLGGGGSGSLPLATLTWAATKLNPIFSGTGAAAQFGCPIAFNDS</sequence>
<evidence type="ECO:0000313" key="10">
    <source>
        <dbReference type="EMBL" id="CAK3916079.1"/>
    </source>
</evidence>
<keyword evidence="6" id="KW-0408">Iron</keyword>
<keyword evidence="11" id="KW-1185">Reference proteome</keyword>